<dbReference type="RefSeq" id="WP_085107883.1">
    <property type="nucleotide sequence ID" value="NZ_JACKSN010000136.1"/>
</dbReference>
<dbReference type="Pfam" id="PF00732">
    <property type="entry name" value="GMC_oxred_N"/>
    <property type="match status" value="1"/>
</dbReference>
<accession>A0A1X2EP16</accession>
<dbReference type="OrthoDB" id="9785276at2"/>
<dbReference type="SUPFAM" id="SSF54373">
    <property type="entry name" value="FAD-linked reductases, C-terminal domain"/>
    <property type="match status" value="1"/>
</dbReference>
<dbReference type="PANTHER" id="PTHR11552">
    <property type="entry name" value="GLUCOSE-METHANOL-CHOLINE GMC OXIDOREDUCTASE"/>
    <property type="match status" value="1"/>
</dbReference>
<dbReference type="GO" id="GO:0016614">
    <property type="term" value="F:oxidoreductase activity, acting on CH-OH group of donors"/>
    <property type="evidence" value="ECO:0007669"/>
    <property type="project" value="InterPro"/>
</dbReference>
<reference evidence="8 9" key="1">
    <citation type="submission" date="2016-01" db="EMBL/GenBank/DDBJ databases">
        <title>The new phylogeny of the genus Mycobacterium.</title>
        <authorList>
            <person name="Tarcisio F."/>
            <person name="Conor M."/>
            <person name="Antonella G."/>
            <person name="Elisabetta G."/>
            <person name="Giulia F.S."/>
            <person name="Sara T."/>
            <person name="Anna F."/>
            <person name="Clotilde B."/>
            <person name="Roberto B."/>
            <person name="Veronica D.S."/>
            <person name="Fabio R."/>
            <person name="Monica P."/>
            <person name="Olivier J."/>
            <person name="Enrico T."/>
            <person name="Nicola S."/>
        </authorList>
    </citation>
    <scope>NUCLEOTIDE SEQUENCE [LARGE SCALE GENOMIC DNA]</scope>
    <source>
        <strain evidence="8 9">DSM 44153</strain>
    </source>
</reference>
<dbReference type="InterPro" id="IPR036188">
    <property type="entry name" value="FAD/NAD-bd_sf"/>
</dbReference>
<dbReference type="InterPro" id="IPR012132">
    <property type="entry name" value="GMC_OxRdtase"/>
</dbReference>
<dbReference type="Pfam" id="PF05199">
    <property type="entry name" value="GMC_oxred_C"/>
    <property type="match status" value="1"/>
</dbReference>
<evidence type="ECO:0000256" key="2">
    <source>
        <dbReference type="ARBA" id="ARBA00010790"/>
    </source>
</evidence>
<sequence length="536" mass="58159">MDDADEFDYVVAGGGSAGCVVASRLSEDPSVSVCLLEAGGMGRNLLIRIPLGFVAGMPRGINSWHYQTVPQTGFNGRRGFQPRGKALGGSSTINAMIYAHGHPSDFDHWAALGNPGWGFEDVLPYFTKSENNAVHRDSRYHGTSGPLHVTNLRSPSPLNDVFLAACEKQGIPFNDDYNGAQHFGCYHVQVTQKDGERHSAAAAFIHPNLDRPNLDVRTKAHITGIDFDGRRATGVSYRRGRQLRSVRARREVIMAAGAFGTPQILMASGVGPGAHLQELGITPVLDSPGVGQNLQDHISALLIYRARTTEGTVGISPTGIARMATAAWQWRRHRTGLLTSCAAESGAYYRTSPDVEVADMEMELIVGIGEDHGRKPPIGHGYSAHLLLARPKSIGEVRLASPDTAVDPLIDPKYFSHPYDMPTLIKGTQIVLDVMNDPVFDPYRGEMIVHYDRDDPRQIEETLRAHADTEYHPCGTAKMGPDSDPMAVVDPTLRVRGIDGLRVADASVMPTVPSNNIHAPVLMIAEKCADLIRQSG</sequence>
<dbReference type="STRING" id="1798.AWC30_02825"/>
<comment type="caution">
    <text evidence="8">The sequence shown here is derived from an EMBL/GenBank/DDBJ whole genome shotgun (WGS) entry which is preliminary data.</text>
</comment>
<proteinExistence type="inferred from homology"/>
<keyword evidence="4 5" id="KW-0274">FAD</keyword>
<gene>
    <name evidence="8" type="ORF">AWC30_02825</name>
</gene>
<evidence type="ECO:0000256" key="1">
    <source>
        <dbReference type="ARBA" id="ARBA00001974"/>
    </source>
</evidence>
<dbReference type="EMBL" id="LQPZ01000008">
    <property type="protein sequence ID" value="ORX07873.1"/>
    <property type="molecule type" value="Genomic_DNA"/>
</dbReference>
<feature type="domain" description="Glucose-methanol-choline oxidoreductase N-terminal" evidence="6">
    <location>
        <begin position="84"/>
        <end position="107"/>
    </location>
</feature>
<protein>
    <recommendedName>
        <fullName evidence="6 7">Glucose-methanol-choline oxidoreductase N-terminal domain-containing protein</fullName>
    </recommendedName>
</protein>
<comment type="cofactor">
    <cofactor evidence="1">
        <name>FAD</name>
        <dbReference type="ChEBI" id="CHEBI:57692"/>
    </cofactor>
</comment>
<keyword evidence="3 5" id="KW-0285">Flavoprotein</keyword>
<dbReference type="InterPro" id="IPR007867">
    <property type="entry name" value="GMC_OxRtase_C"/>
</dbReference>
<dbReference type="SUPFAM" id="SSF51905">
    <property type="entry name" value="FAD/NAD(P)-binding domain"/>
    <property type="match status" value="1"/>
</dbReference>
<dbReference type="AlphaFoldDB" id="A0A1X2EP16"/>
<dbReference type="Proteomes" id="UP000193090">
    <property type="component" value="Unassembled WGS sequence"/>
</dbReference>
<evidence type="ECO:0000313" key="9">
    <source>
        <dbReference type="Proteomes" id="UP000193090"/>
    </source>
</evidence>
<name>A0A1X2EP16_9MYCO</name>
<feature type="domain" description="Glucose-methanol-choline oxidoreductase N-terminal" evidence="7">
    <location>
        <begin position="257"/>
        <end position="271"/>
    </location>
</feature>
<evidence type="ECO:0000256" key="3">
    <source>
        <dbReference type="ARBA" id="ARBA00022630"/>
    </source>
</evidence>
<dbReference type="PANTHER" id="PTHR11552:SF147">
    <property type="entry name" value="CHOLINE DEHYDROGENASE, MITOCHONDRIAL"/>
    <property type="match status" value="1"/>
</dbReference>
<dbReference type="InterPro" id="IPR000172">
    <property type="entry name" value="GMC_OxRdtase_N"/>
</dbReference>
<evidence type="ECO:0000256" key="4">
    <source>
        <dbReference type="ARBA" id="ARBA00022827"/>
    </source>
</evidence>
<comment type="similarity">
    <text evidence="2 5">Belongs to the GMC oxidoreductase family.</text>
</comment>
<dbReference type="PIRSF" id="PIRSF000137">
    <property type="entry name" value="Alcohol_oxidase"/>
    <property type="match status" value="1"/>
</dbReference>
<evidence type="ECO:0000256" key="5">
    <source>
        <dbReference type="RuleBase" id="RU003968"/>
    </source>
</evidence>
<keyword evidence="9" id="KW-1185">Reference proteome</keyword>
<evidence type="ECO:0000313" key="8">
    <source>
        <dbReference type="EMBL" id="ORX07873.1"/>
    </source>
</evidence>
<evidence type="ECO:0000259" key="7">
    <source>
        <dbReference type="PROSITE" id="PS00624"/>
    </source>
</evidence>
<dbReference type="Gene3D" id="3.50.50.60">
    <property type="entry name" value="FAD/NAD(P)-binding domain"/>
    <property type="match status" value="1"/>
</dbReference>
<evidence type="ECO:0000259" key="6">
    <source>
        <dbReference type="PROSITE" id="PS00623"/>
    </source>
</evidence>
<dbReference type="PROSITE" id="PS00624">
    <property type="entry name" value="GMC_OXRED_2"/>
    <property type="match status" value="1"/>
</dbReference>
<organism evidence="8 9">
    <name type="scientific">Mycolicibacillus trivialis</name>
    <dbReference type="NCBI Taxonomy" id="1798"/>
    <lineage>
        <taxon>Bacteria</taxon>
        <taxon>Bacillati</taxon>
        <taxon>Actinomycetota</taxon>
        <taxon>Actinomycetes</taxon>
        <taxon>Mycobacteriales</taxon>
        <taxon>Mycobacteriaceae</taxon>
        <taxon>Mycolicibacillus</taxon>
    </lineage>
</organism>
<dbReference type="Gene3D" id="3.30.560.10">
    <property type="entry name" value="Glucose Oxidase, domain 3"/>
    <property type="match status" value="1"/>
</dbReference>
<dbReference type="GO" id="GO:0050660">
    <property type="term" value="F:flavin adenine dinucleotide binding"/>
    <property type="evidence" value="ECO:0007669"/>
    <property type="project" value="InterPro"/>
</dbReference>
<dbReference type="PROSITE" id="PS00623">
    <property type="entry name" value="GMC_OXRED_1"/>
    <property type="match status" value="1"/>
</dbReference>